<dbReference type="EMBL" id="LR796853">
    <property type="protein sequence ID" value="CAB4169931.1"/>
    <property type="molecule type" value="Genomic_DNA"/>
</dbReference>
<dbReference type="InterPro" id="IPR045565">
    <property type="entry name" value="Phage_capsid_2"/>
</dbReference>
<dbReference type="Pfam" id="PF19821">
    <property type="entry name" value="Phage_capsid_2"/>
    <property type="match status" value="1"/>
</dbReference>
<protein>
    <submittedName>
        <fullName evidence="3">Uncharacterized protein</fullName>
    </submittedName>
</protein>
<evidence type="ECO:0000313" key="2">
    <source>
        <dbReference type="EMBL" id="CAB4169931.1"/>
    </source>
</evidence>
<organism evidence="3">
    <name type="scientific">uncultured Caudovirales phage</name>
    <dbReference type="NCBI Taxonomy" id="2100421"/>
    <lineage>
        <taxon>Viruses</taxon>
        <taxon>Duplodnaviria</taxon>
        <taxon>Heunggongvirae</taxon>
        <taxon>Uroviricota</taxon>
        <taxon>Caudoviricetes</taxon>
        <taxon>Peduoviridae</taxon>
        <taxon>Maltschvirus</taxon>
        <taxon>Maltschvirus maltsch</taxon>
    </lineage>
</organism>
<gene>
    <name evidence="3" type="ORF">UFOVP1334_7</name>
    <name evidence="1" type="ORF">UFOVP296_44</name>
    <name evidence="2" type="ORF">UFOVP912_19</name>
</gene>
<dbReference type="EMBL" id="LR797283">
    <property type="protein sequence ID" value="CAB4199007.1"/>
    <property type="molecule type" value="Genomic_DNA"/>
</dbReference>
<dbReference type="EMBL" id="LR796314">
    <property type="protein sequence ID" value="CAB4136293.1"/>
    <property type="molecule type" value="Genomic_DNA"/>
</dbReference>
<evidence type="ECO:0000313" key="1">
    <source>
        <dbReference type="EMBL" id="CAB4136293.1"/>
    </source>
</evidence>
<sequence>MPADLIPSHYTTEFNNNWISRLQQQKSRTDPFVDTISFTGERKRFDRVGASQSRLRTERMGVTNIQNVATDSRWAFRRNYDIGKMLDKDDAANLGQLVLPTSQYVMDHTSEYNRNFDDLVYQTALGSAVVGELGNTNQTFAQGGGVAITEAATAGLTLSKLIKVSEVFMNAEIDPGMERCIMLTSRQLSNLLDSSAIGGSAVFTSSDYAAIKALVAGTIDTFMGFKFIVNNRIPKYTTNAETALVASNDLAGFRPCVAFVKGAIKMIKGTISTRIDQRSDLSYATQIYSSWDLGGVRVHDEAVCKIQCYEATFTA</sequence>
<accession>A0A6J5RXI0</accession>
<proteinExistence type="predicted"/>
<evidence type="ECO:0000313" key="3">
    <source>
        <dbReference type="EMBL" id="CAB4199007.1"/>
    </source>
</evidence>
<name>A0A6J5RXI0_9CAUD</name>
<reference evidence="3" key="1">
    <citation type="submission" date="2020-05" db="EMBL/GenBank/DDBJ databases">
        <authorList>
            <person name="Chiriac C."/>
            <person name="Salcher M."/>
            <person name="Ghai R."/>
            <person name="Kavagutti S V."/>
        </authorList>
    </citation>
    <scope>NUCLEOTIDE SEQUENCE</scope>
</reference>